<dbReference type="AlphaFoldDB" id="A0A074LAA2"/>
<feature type="compositionally biased region" description="Basic residues" evidence="1">
    <location>
        <begin position="51"/>
        <end position="64"/>
    </location>
</feature>
<evidence type="ECO:0000313" key="2">
    <source>
        <dbReference type="EMBL" id="URJ49510.1"/>
    </source>
</evidence>
<accession>A0A074LAA2</accession>
<dbReference type="Pfam" id="PF14168">
    <property type="entry name" value="YjzC"/>
    <property type="match status" value="1"/>
</dbReference>
<name>A0A074LAA2_PAEPO</name>
<dbReference type="EMBL" id="CP097770">
    <property type="protein sequence ID" value="URJ49510.1"/>
    <property type="molecule type" value="Genomic_DNA"/>
</dbReference>
<dbReference type="InterPro" id="IPR025549">
    <property type="entry name" value="YjzC"/>
</dbReference>
<organism evidence="2 3">
    <name type="scientific">Paenibacillus polymyxa</name>
    <name type="common">Bacillus polymyxa</name>
    <dbReference type="NCBI Taxonomy" id="1406"/>
    <lineage>
        <taxon>Bacteria</taxon>
        <taxon>Bacillati</taxon>
        <taxon>Bacillota</taxon>
        <taxon>Bacilli</taxon>
        <taxon>Bacillales</taxon>
        <taxon>Paenibacillaceae</taxon>
        <taxon>Paenibacillus</taxon>
    </lineage>
</organism>
<feature type="region of interest" description="Disordered" evidence="1">
    <location>
        <begin position="40"/>
        <end position="64"/>
    </location>
</feature>
<evidence type="ECO:0000256" key="1">
    <source>
        <dbReference type="SAM" id="MobiDB-lite"/>
    </source>
</evidence>
<dbReference type="Proteomes" id="UP001055784">
    <property type="component" value="Chromosome"/>
</dbReference>
<gene>
    <name evidence="2" type="ORF">MF626_003899</name>
</gene>
<evidence type="ECO:0000313" key="3">
    <source>
        <dbReference type="Proteomes" id="UP001055784"/>
    </source>
</evidence>
<protein>
    <submittedName>
        <fullName evidence="2">YjzC family protein</fullName>
    </submittedName>
</protein>
<dbReference type="RefSeq" id="WP_013312803.1">
    <property type="nucleotide sequence ID" value="NZ_CP011420.1"/>
</dbReference>
<proteinExistence type="predicted"/>
<sequence>MGEKTEFEPGDKVPNDGVYMEVGEKSFHTEIQNPQQVTLERGDSFPETANHNRKWKKKTKARVH</sequence>
<reference evidence="2" key="1">
    <citation type="submission" date="2022-11" db="EMBL/GenBank/DDBJ databases">
        <authorList>
            <person name="Vasilchenko N.G."/>
            <person name="Prazdnova E.V."/>
            <person name="Gorovtsov A.V."/>
            <person name="Chistyakov V.A."/>
            <person name="Pak M.L."/>
        </authorList>
    </citation>
    <scope>NUCLEOTIDE SEQUENCE</scope>
    <source>
        <strain evidence="2">R 4.5</strain>
    </source>
</reference>